<accession>A0AA37GQL6</accession>
<protein>
    <submittedName>
        <fullName evidence="2">Uncharacterized protein</fullName>
    </submittedName>
</protein>
<feature type="region of interest" description="Disordered" evidence="1">
    <location>
        <begin position="45"/>
        <end position="69"/>
    </location>
</feature>
<dbReference type="Proteomes" id="UP001055172">
    <property type="component" value="Unassembled WGS sequence"/>
</dbReference>
<dbReference type="AlphaFoldDB" id="A0AA37GQL6"/>
<dbReference type="EMBL" id="BPPX01000017">
    <property type="protein sequence ID" value="GJC85147.1"/>
    <property type="molecule type" value="Genomic_DNA"/>
</dbReference>
<evidence type="ECO:0000313" key="2">
    <source>
        <dbReference type="EMBL" id="GJC85147.1"/>
    </source>
</evidence>
<reference evidence="2 3" key="1">
    <citation type="submission" date="2021-07" db="EMBL/GenBank/DDBJ databases">
        <title>Genome data of Colletotrichum spaethianum.</title>
        <authorList>
            <person name="Utami Y.D."/>
            <person name="Hiruma K."/>
        </authorList>
    </citation>
    <scope>NUCLEOTIDE SEQUENCE [LARGE SCALE GENOMIC DNA]</scope>
    <source>
        <strain evidence="2 3">MAFF 242679</strain>
    </source>
</reference>
<name>A0AA37GQL6_9PEZI</name>
<sequence length="82" mass="8591">MRASNLRVAPHPSPSPPASSMAALPGTVYFILVFFDAVRTSQAQCTADGGRRSAAKPPHPPLSISRGPVRLSPAVPKLFAGR</sequence>
<feature type="region of interest" description="Disordered" evidence="1">
    <location>
        <begin position="1"/>
        <end position="21"/>
    </location>
</feature>
<comment type="caution">
    <text evidence="2">The sequence shown here is derived from an EMBL/GenBank/DDBJ whole genome shotgun (WGS) entry which is preliminary data.</text>
</comment>
<organism evidence="2 3">
    <name type="scientific">Colletotrichum liriopes</name>
    <dbReference type="NCBI Taxonomy" id="708192"/>
    <lineage>
        <taxon>Eukaryota</taxon>
        <taxon>Fungi</taxon>
        <taxon>Dikarya</taxon>
        <taxon>Ascomycota</taxon>
        <taxon>Pezizomycotina</taxon>
        <taxon>Sordariomycetes</taxon>
        <taxon>Hypocreomycetidae</taxon>
        <taxon>Glomerellales</taxon>
        <taxon>Glomerellaceae</taxon>
        <taxon>Colletotrichum</taxon>
        <taxon>Colletotrichum spaethianum species complex</taxon>
    </lineage>
</organism>
<keyword evidence="3" id="KW-1185">Reference proteome</keyword>
<evidence type="ECO:0000313" key="3">
    <source>
        <dbReference type="Proteomes" id="UP001055172"/>
    </source>
</evidence>
<gene>
    <name evidence="2" type="ORF">ColLi_07985</name>
</gene>
<evidence type="ECO:0000256" key="1">
    <source>
        <dbReference type="SAM" id="MobiDB-lite"/>
    </source>
</evidence>
<proteinExistence type="predicted"/>